<dbReference type="InterPro" id="IPR010852">
    <property type="entry name" value="ABATE"/>
</dbReference>
<organism evidence="2 3">
    <name type="scientific">Amycolatopsis acidicola</name>
    <dbReference type="NCBI Taxonomy" id="2596893"/>
    <lineage>
        <taxon>Bacteria</taxon>
        <taxon>Bacillati</taxon>
        <taxon>Actinomycetota</taxon>
        <taxon>Actinomycetes</taxon>
        <taxon>Pseudonocardiales</taxon>
        <taxon>Pseudonocardiaceae</taxon>
        <taxon>Amycolatopsis</taxon>
    </lineage>
</organism>
<comment type="caution">
    <text evidence="2">The sequence shown here is derived from an EMBL/GenBank/DDBJ whole genome shotgun (WGS) entry which is preliminary data.</text>
</comment>
<dbReference type="AlphaFoldDB" id="A0A5N0VEZ7"/>
<evidence type="ECO:0000259" key="1">
    <source>
        <dbReference type="Pfam" id="PF11706"/>
    </source>
</evidence>
<dbReference type="OrthoDB" id="123307at2"/>
<evidence type="ECO:0000313" key="3">
    <source>
        <dbReference type="Proteomes" id="UP000319769"/>
    </source>
</evidence>
<dbReference type="EMBL" id="VMNW02000006">
    <property type="protein sequence ID" value="KAA9164909.1"/>
    <property type="molecule type" value="Genomic_DNA"/>
</dbReference>
<gene>
    <name evidence="2" type="ORF">FPZ12_006520</name>
</gene>
<dbReference type="SUPFAM" id="SSF160904">
    <property type="entry name" value="Jann2411-like"/>
    <property type="match status" value="1"/>
</dbReference>
<dbReference type="PANTHER" id="PTHR35525">
    <property type="entry name" value="BLL6575 PROTEIN"/>
    <property type="match status" value="1"/>
</dbReference>
<proteinExistence type="predicted"/>
<dbReference type="InterPro" id="IPR023286">
    <property type="entry name" value="ABATE_dom_sf"/>
</dbReference>
<dbReference type="Gene3D" id="1.10.3300.10">
    <property type="entry name" value="Jann2411-like domain"/>
    <property type="match status" value="1"/>
</dbReference>
<keyword evidence="3" id="KW-1185">Reference proteome</keyword>
<dbReference type="InterPro" id="IPR021005">
    <property type="entry name" value="Znf_CGNR"/>
</dbReference>
<dbReference type="Proteomes" id="UP000319769">
    <property type="component" value="Unassembled WGS sequence"/>
</dbReference>
<dbReference type="PANTHER" id="PTHR35525:SF3">
    <property type="entry name" value="BLL6575 PROTEIN"/>
    <property type="match status" value="1"/>
</dbReference>
<dbReference type="Pfam" id="PF11706">
    <property type="entry name" value="zf-CGNR"/>
    <property type="match status" value="1"/>
</dbReference>
<reference evidence="2" key="1">
    <citation type="submission" date="2019-09" db="EMBL/GenBank/DDBJ databases">
        <authorList>
            <person name="Teo W.F.A."/>
            <person name="Duangmal K."/>
        </authorList>
    </citation>
    <scope>NUCLEOTIDE SEQUENCE [LARGE SCALE GENOMIC DNA]</scope>
    <source>
        <strain evidence="2">K81G1</strain>
    </source>
</reference>
<sequence length="173" mass="19034">MRVTRTGCNRCKTYAGYVSNLSTDAKLMVEFLNTLDVEHETDTLDNEASWHQWTAARSLVPDPLPAARSARAALRVAVGDPPANTAPFTSPARLELGPAGAELVATSAVAEVLAAAARLTVLGEWPRLKICPADDCRWAFYDQSRNRSRTWCSMRVCGNREKARAWRERSAGQ</sequence>
<accession>A0A5N0VEZ7</accession>
<evidence type="ECO:0000313" key="2">
    <source>
        <dbReference type="EMBL" id="KAA9164909.1"/>
    </source>
</evidence>
<protein>
    <submittedName>
        <fullName evidence="2">CGNR zinc finger domain-containing protein</fullName>
    </submittedName>
</protein>
<name>A0A5N0VEZ7_9PSEU</name>
<feature type="domain" description="Zinc finger CGNR" evidence="1">
    <location>
        <begin position="127"/>
        <end position="169"/>
    </location>
</feature>